<sequence length="147" mass="17338">MCIRPSHTYLSPMEKSAHLVGVNESHDNDVLPSYNEIIPESKETFDNEKKISFDCAYYDEKSIVDQLDNYDFSEDYELGEVYDLSNEDKVIFNEKEEKYFDKDVKKQRMNKKQRLIHSFTAIGSIVFLIYLFMLFSGKKCSMSQMKH</sequence>
<keyword evidence="1" id="KW-0812">Transmembrane</keyword>
<reference evidence="2 3" key="1">
    <citation type="journal article" date="2023" name="Elife">
        <title>Identification of key yeast species and microbe-microbe interactions impacting larval growth of Drosophila in the wild.</title>
        <authorList>
            <person name="Mure A."/>
            <person name="Sugiura Y."/>
            <person name="Maeda R."/>
            <person name="Honda K."/>
            <person name="Sakurai N."/>
            <person name="Takahashi Y."/>
            <person name="Watada M."/>
            <person name="Katoh T."/>
            <person name="Gotoh A."/>
            <person name="Gotoh Y."/>
            <person name="Taniguchi I."/>
            <person name="Nakamura K."/>
            <person name="Hayashi T."/>
            <person name="Katayama T."/>
            <person name="Uemura T."/>
            <person name="Hattori Y."/>
        </authorList>
    </citation>
    <scope>NUCLEOTIDE SEQUENCE [LARGE SCALE GENOMIC DNA]</scope>
    <source>
        <strain evidence="2 3">PK-24</strain>
    </source>
</reference>
<keyword evidence="3" id="KW-1185">Reference proteome</keyword>
<proteinExistence type="predicted"/>
<evidence type="ECO:0000256" key="1">
    <source>
        <dbReference type="SAM" id="Phobius"/>
    </source>
</evidence>
<accession>A0AAV5R467</accession>
<evidence type="ECO:0000313" key="3">
    <source>
        <dbReference type="Proteomes" id="UP001378960"/>
    </source>
</evidence>
<organism evidence="2 3">
    <name type="scientific">Pichia kluyveri</name>
    <name type="common">Yeast</name>
    <dbReference type="NCBI Taxonomy" id="36015"/>
    <lineage>
        <taxon>Eukaryota</taxon>
        <taxon>Fungi</taxon>
        <taxon>Dikarya</taxon>
        <taxon>Ascomycota</taxon>
        <taxon>Saccharomycotina</taxon>
        <taxon>Pichiomycetes</taxon>
        <taxon>Pichiales</taxon>
        <taxon>Pichiaceae</taxon>
        <taxon>Pichia</taxon>
    </lineage>
</organism>
<keyword evidence="1" id="KW-0472">Membrane</keyword>
<gene>
    <name evidence="2" type="ORF">DAPK24_020140</name>
</gene>
<dbReference type="Proteomes" id="UP001378960">
    <property type="component" value="Unassembled WGS sequence"/>
</dbReference>
<protein>
    <submittedName>
        <fullName evidence="2">Uncharacterized protein</fullName>
    </submittedName>
</protein>
<feature type="transmembrane region" description="Helical" evidence="1">
    <location>
        <begin position="115"/>
        <end position="135"/>
    </location>
</feature>
<evidence type="ECO:0000313" key="2">
    <source>
        <dbReference type="EMBL" id="GMM45439.1"/>
    </source>
</evidence>
<comment type="caution">
    <text evidence="2">The sequence shown here is derived from an EMBL/GenBank/DDBJ whole genome shotgun (WGS) entry which is preliminary data.</text>
</comment>
<dbReference type="EMBL" id="BTGB01000002">
    <property type="protein sequence ID" value="GMM45439.1"/>
    <property type="molecule type" value="Genomic_DNA"/>
</dbReference>
<dbReference type="AlphaFoldDB" id="A0AAV5R467"/>
<keyword evidence="1" id="KW-1133">Transmembrane helix</keyword>
<name>A0AAV5R467_PICKL</name>